<gene>
    <name evidence="5" type="primary">SPOSA6832_01297</name>
</gene>
<dbReference type="Proteomes" id="UP000243876">
    <property type="component" value="Unassembled WGS sequence"/>
</dbReference>
<dbReference type="SUPFAM" id="SSF48371">
    <property type="entry name" value="ARM repeat"/>
    <property type="match status" value="1"/>
</dbReference>
<evidence type="ECO:0000256" key="4">
    <source>
        <dbReference type="SAM" id="MobiDB-lite"/>
    </source>
</evidence>
<keyword evidence="3" id="KW-0539">Nucleus</keyword>
<sequence length="1322" mass="141069">MPPAASTSDRKQSILPLFPLLASHDHSTRLDASCSLLSTLPLPAPPANDPDTAYALKRLIAGLASSNESARQGFAVALSQLVALLPDDRAASVLPQLIDATTSKSGLDAREERDLLFARLMGLHALVRSGVLVRPTGPASNAGESWKEVVLALVQLGNTKSWIKEPGYWVVCEALRVLLEVDDEVAWKDETVKWAVQRLLNDAREKAKGWSPEKVAVVLVLQTHGVDADYSAILAPTFPSGSLLSRSSLPSLAAALRGALSSQPSPFPESSSGPRQGSNAVKTSRGAGTPAPGQGPHFAWSLLLEAYFPTEGQTEGKLQDKAKWSDFWRICVDESLFASPSLPLKALGFSLLQSTLPRIPSSDAAALFGPHVLRVFANHLRKSTSSLTEEKTLSRVADKLAASVLPAYLSANPAAALPMLKVLTGEPNSHPAAFEHKFLERIVSRLPLVGVKGWVSYLQKLFLEPSVAAVAPAVGDDAEEEEDAAAAAREAEKRLTAQRTWALDQLLHVARNGGVVKDEEVVRGLVEFLAVVGWFEVKKESDKGARSYIPAPALTAAQRAAARSRFFSVVTSLLSASAPSTSATAPGPVFLGGAIWLSRAFATLENLSKDAKHFAPAEPASEDGDEDEADEEIAELKKRVKEMYALLEKGKKGEKVQKQEEERRKTARTLCEGVLLVEWDEKEEAAEVLEQLADTLPMLFPTLLAAYKSVDEDEAMSDSEGDAPEPTTVLISLLLSLLLRPSAFVKAVAAEVVEGFAGEMGEQAVGLLLETIAPAPEEADLETEEAEGADVEMKGSEGKKAKKGKKAEEESDASGDEDEDDVEESDVEVDEKFREELLAALQAGGLAVDEDAEDDDDDDDEEELLDDEAMMELDDKLADIFRANGGGRQSKKRDRTDDLHYRLRLIDLLDVLAHKGPSSSLLLAAFVPLFNLARSSAVLEAELRTKATKLLRFLVQPRKAASDADVLASPDTALEALEELHAIAQAVDSADYAPLCAQTAVALVKAALASPAATPATASAIATAFADSFEHYLATKNAKTKVQPLLTTEFCKRAPAAAWSMFERVVRLAKGESGEGAKKAGVNAYRRMQAFEVAQALLTSYANLKTAESKSAILASLPVYSSALHHAVSTSLTSAPSAATFDAARLKQLVKHALAAARLTVQLSSQARAAAPQAWAVAQWIELVDAAKRNERFKGAVAVQTLLAQLVRVLGGTVGDAEDAGAAKGKAAAARKDKKRKAPAGVEEAGAAAAAEPRGKKAKAHEDVADQSVPGEAEVEVEVEVEADEEEAAQGEENGAEADTPRKGKKDKKKDKKRRRSEGGQA</sequence>
<dbReference type="PANTHER" id="PTHR13213:SF2">
    <property type="entry name" value="MYB-BINDING PROTEIN 1A"/>
    <property type="match status" value="1"/>
</dbReference>
<feature type="compositionally biased region" description="Low complexity" evidence="4">
    <location>
        <begin position="1239"/>
        <end position="1252"/>
    </location>
</feature>
<feature type="compositionally biased region" description="Acidic residues" evidence="4">
    <location>
        <begin position="809"/>
        <end position="829"/>
    </location>
</feature>
<dbReference type="InterPro" id="IPR007015">
    <property type="entry name" value="DNA_pol_V/MYBBP1A"/>
</dbReference>
<name>A0A0D6EIL6_SPOSA</name>
<dbReference type="GO" id="GO:0006355">
    <property type="term" value="P:regulation of DNA-templated transcription"/>
    <property type="evidence" value="ECO:0007669"/>
    <property type="project" value="InterPro"/>
</dbReference>
<dbReference type="InterPro" id="IPR016024">
    <property type="entry name" value="ARM-type_fold"/>
</dbReference>
<feature type="region of interest" description="Disordered" evidence="4">
    <location>
        <begin position="779"/>
        <end position="829"/>
    </location>
</feature>
<dbReference type="Pfam" id="PF04931">
    <property type="entry name" value="DNA_pol_phi"/>
    <property type="match status" value="1"/>
</dbReference>
<evidence type="ECO:0000256" key="3">
    <source>
        <dbReference type="ARBA" id="ARBA00023242"/>
    </source>
</evidence>
<dbReference type="OrthoDB" id="342531at2759"/>
<proteinExistence type="inferred from homology"/>
<keyword evidence="6" id="KW-1185">Reference proteome</keyword>
<comment type="similarity">
    <text evidence="2">Belongs to the MYBBP1A family.</text>
</comment>
<organism evidence="5 6">
    <name type="scientific">Sporidiobolus salmonicolor</name>
    <name type="common">Yeast-like fungus</name>
    <name type="synonym">Sporobolomyces salmonicolor</name>
    <dbReference type="NCBI Taxonomy" id="5005"/>
    <lineage>
        <taxon>Eukaryota</taxon>
        <taxon>Fungi</taxon>
        <taxon>Dikarya</taxon>
        <taxon>Basidiomycota</taxon>
        <taxon>Pucciniomycotina</taxon>
        <taxon>Microbotryomycetes</taxon>
        <taxon>Sporidiobolales</taxon>
        <taxon>Sporidiobolaceae</taxon>
        <taxon>Sporobolomyces</taxon>
    </lineage>
</organism>
<dbReference type="EMBL" id="CENE01000004">
    <property type="protein sequence ID" value="CEQ39726.1"/>
    <property type="molecule type" value="Genomic_DNA"/>
</dbReference>
<feature type="region of interest" description="Disordered" evidence="4">
    <location>
        <begin position="263"/>
        <end position="291"/>
    </location>
</feature>
<feature type="compositionally biased region" description="Acidic residues" evidence="4">
    <location>
        <begin position="779"/>
        <end position="790"/>
    </location>
</feature>
<evidence type="ECO:0000313" key="5">
    <source>
        <dbReference type="EMBL" id="CEQ39726.1"/>
    </source>
</evidence>
<accession>A0A0D6EIL6</accession>
<evidence type="ECO:0000313" key="6">
    <source>
        <dbReference type="Proteomes" id="UP000243876"/>
    </source>
</evidence>
<reference evidence="6" key="1">
    <citation type="submission" date="2015-02" db="EMBL/GenBank/DDBJ databases">
        <authorList>
            <person name="Gon?alves P."/>
        </authorList>
    </citation>
    <scope>NUCLEOTIDE SEQUENCE [LARGE SCALE GENOMIC DNA]</scope>
</reference>
<evidence type="ECO:0000256" key="1">
    <source>
        <dbReference type="ARBA" id="ARBA00004123"/>
    </source>
</evidence>
<feature type="compositionally biased region" description="Acidic residues" evidence="4">
    <location>
        <begin position="1273"/>
        <end position="1296"/>
    </location>
</feature>
<comment type="subcellular location">
    <subcellularLocation>
        <location evidence="1">Nucleus</location>
    </subcellularLocation>
</comment>
<dbReference type="GO" id="GO:0005730">
    <property type="term" value="C:nucleolus"/>
    <property type="evidence" value="ECO:0007669"/>
    <property type="project" value="InterPro"/>
</dbReference>
<protein>
    <submittedName>
        <fullName evidence="5">SPOSA6832_01297-mRNA-1:cds</fullName>
    </submittedName>
</protein>
<feature type="compositionally biased region" description="Basic residues" evidence="4">
    <location>
        <begin position="1303"/>
        <end position="1316"/>
    </location>
</feature>
<dbReference type="GO" id="GO:0000182">
    <property type="term" value="F:rDNA binding"/>
    <property type="evidence" value="ECO:0007669"/>
    <property type="project" value="TreeGrafter"/>
</dbReference>
<dbReference type="PANTHER" id="PTHR13213">
    <property type="entry name" value="MYB-BINDING PROTEIN 1A FAMILY MEMBER"/>
    <property type="match status" value="1"/>
</dbReference>
<feature type="region of interest" description="Disordered" evidence="4">
    <location>
        <begin position="1218"/>
        <end position="1322"/>
    </location>
</feature>
<feature type="compositionally biased region" description="Low complexity" evidence="4">
    <location>
        <begin position="263"/>
        <end position="274"/>
    </location>
</feature>
<evidence type="ECO:0000256" key="2">
    <source>
        <dbReference type="ARBA" id="ARBA00006809"/>
    </source>
</evidence>